<proteinExistence type="predicted"/>
<dbReference type="Proteomes" id="UP000242687">
    <property type="component" value="Unassembled WGS sequence"/>
</dbReference>
<keyword evidence="3" id="KW-1185">Reference proteome</keyword>
<keyword evidence="1" id="KW-0472">Membrane</keyword>
<name>A0A2H9VVA1_9SPHI</name>
<accession>A0A2H9VVA1</accession>
<evidence type="ECO:0000313" key="2">
    <source>
        <dbReference type="EMBL" id="PJJ84754.1"/>
    </source>
</evidence>
<feature type="transmembrane region" description="Helical" evidence="1">
    <location>
        <begin position="18"/>
        <end position="35"/>
    </location>
</feature>
<gene>
    <name evidence="2" type="ORF">CLV57_1775</name>
</gene>
<evidence type="ECO:0000256" key="1">
    <source>
        <dbReference type="SAM" id="Phobius"/>
    </source>
</evidence>
<protein>
    <submittedName>
        <fullName evidence="2">Uncharacterized protein</fullName>
    </submittedName>
</protein>
<keyword evidence="1" id="KW-0812">Transmembrane</keyword>
<reference evidence="2 3" key="1">
    <citation type="submission" date="2017-11" db="EMBL/GenBank/DDBJ databases">
        <title>Genomic Encyclopedia of Archaeal and Bacterial Type Strains, Phase II (KMG-II): From Individual Species to Whole Genera.</title>
        <authorList>
            <person name="Goeker M."/>
        </authorList>
    </citation>
    <scope>NUCLEOTIDE SEQUENCE [LARGE SCALE GENOMIC DNA]</scope>
    <source>
        <strain evidence="2 3">DSM 28175</strain>
    </source>
</reference>
<keyword evidence="1" id="KW-1133">Transmembrane helix</keyword>
<dbReference type="AlphaFoldDB" id="A0A2H9VVA1"/>
<evidence type="ECO:0000313" key="3">
    <source>
        <dbReference type="Proteomes" id="UP000242687"/>
    </source>
</evidence>
<sequence>MQFSDKDYYPETPQSVKILNWAVGLLLFIDLLWMIL</sequence>
<organism evidence="2 3">
    <name type="scientific">Mucilaginibacter auburnensis</name>
    <dbReference type="NCBI Taxonomy" id="1457233"/>
    <lineage>
        <taxon>Bacteria</taxon>
        <taxon>Pseudomonadati</taxon>
        <taxon>Bacteroidota</taxon>
        <taxon>Sphingobacteriia</taxon>
        <taxon>Sphingobacteriales</taxon>
        <taxon>Sphingobacteriaceae</taxon>
        <taxon>Mucilaginibacter</taxon>
    </lineage>
</organism>
<dbReference type="EMBL" id="PGFJ01000001">
    <property type="protein sequence ID" value="PJJ84754.1"/>
    <property type="molecule type" value="Genomic_DNA"/>
</dbReference>
<comment type="caution">
    <text evidence="2">The sequence shown here is derived from an EMBL/GenBank/DDBJ whole genome shotgun (WGS) entry which is preliminary data.</text>
</comment>